<reference evidence="8 9" key="1">
    <citation type="submission" date="2023-09" db="EMBL/GenBank/DDBJ databases">
        <title>Genomes of two closely related lineages of the louse Polyplax serrata with different host specificities.</title>
        <authorList>
            <person name="Martinu J."/>
            <person name="Tarabai H."/>
            <person name="Stefka J."/>
            <person name="Hypsa V."/>
        </authorList>
    </citation>
    <scope>NUCLEOTIDE SEQUENCE [LARGE SCALE GENOMIC DNA]</scope>
    <source>
        <strain evidence="8">98ZLc_SE</strain>
    </source>
</reference>
<proteinExistence type="predicted"/>
<dbReference type="EC" id="1.1.1.37" evidence="1"/>
<dbReference type="PANTHER" id="PTHR11540">
    <property type="entry name" value="MALATE AND LACTATE DEHYDROGENASE"/>
    <property type="match status" value="1"/>
</dbReference>
<dbReference type="InterPro" id="IPR022383">
    <property type="entry name" value="Lactate/malate_DH_C"/>
</dbReference>
<keyword evidence="3" id="KW-0816">Tricarboxylic acid cycle</keyword>
<evidence type="ECO:0000313" key="8">
    <source>
        <dbReference type="EMBL" id="KAK6626555.1"/>
    </source>
</evidence>
<dbReference type="SUPFAM" id="SSF56327">
    <property type="entry name" value="LDH C-terminal domain-like"/>
    <property type="match status" value="1"/>
</dbReference>
<dbReference type="Gene3D" id="3.90.110.10">
    <property type="entry name" value="Lactate dehydrogenase/glycoside hydrolase, family 4, C-terminal"/>
    <property type="match status" value="1"/>
</dbReference>
<dbReference type="EMBL" id="JAWJWF010000045">
    <property type="protein sequence ID" value="KAK6626555.1"/>
    <property type="molecule type" value="Genomic_DNA"/>
</dbReference>
<keyword evidence="5" id="KW-0520">NAD</keyword>
<feature type="domain" description="Lactate/malate dehydrogenase N-terminal" evidence="6">
    <location>
        <begin position="49"/>
        <end position="190"/>
    </location>
</feature>
<organism evidence="8 9">
    <name type="scientific">Polyplax serrata</name>
    <name type="common">Common mouse louse</name>
    <dbReference type="NCBI Taxonomy" id="468196"/>
    <lineage>
        <taxon>Eukaryota</taxon>
        <taxon>Metazoa</taxon>
        <taxon>Ecdysozoa</taxon>
        <taxon>Arthropoda</taxon>
        <taxon>Hexapoda</taxon>
        <taxon>Insecta</taxon>
        <taxon>Pterygota</taxon>
        <taxon>Neoptera</taxon>
        <taxon>Paraneoptera</taxon>
        <taxon>Psocodea</taxon>
        <taxon>Troctomorpha</taxon>
        <taxon>Phthiraptera</taxon>
        <taxon>Anoplura</taxon>
        <taxon>Polyplacidae</taxon>
        <taxon>Polyplax</taxon>
    </lineage>
</organism>
<dbReference type="Gene3D" id="3.40.50.720">
    <property type="entry name" value="NAD(P)-binding Rossmann-like Domain"/>
    <property type="match status" value="1"/>
</dbReference>
<evidence type="ECO:0000313" key="9">
    <source>
        <dbReference type="Proteomes" id="UP001359485"/>
    </source>
</evidence>
<dbReference type="Pfam" id="PF00056">
    <property type="entry name" value="Ldh_1_N"/>
    <property type="match status" value="1"/>
</dbReference>
<evidence type="ECO:0000256" key="4">
    <source>
        <dbReference type="ARBA" id="ARBA00023002"/>
    </source>
</evidence>
<dbReference type="SUPFAM" id="SSF51735">
    <property type="entry name" value="NAD(P)-binding Rossmann-fold domains"/>
    <property type="match status" value="1"/>
</dbReference>
<evidence type="ECO:0000256" key="2">
    <source>
        <dbReference type="ARBA" id="ARBA00016075"/>
    </source>
</evidence>
<dbReference type="InterPro" id="IPR015955">
    <property type="entry name" value="Lactate_DH/Glyco_Ohase_4_C"/>
</dbReference>
<sequence>MRKKLGYEIGGDSCRYTERFIGRASKFAVRHRHTKPNSPIPCDYSKVDKVTICGALNPLGQYLAFLLKRQEIIREIALYDDCNVRGLALDLEHMNTKCRVKPNSGECALKDALRHSDIIVITNGYESNLDESEEATRRNAQMMYKYGVKIASICPEAFICIITPPVNIMVPLFSEVMKVCNVYDPNKIFGVCSLMEMRANSIVADYLNIDPAAVRVPIVGGVSPTTCVPLLSHAKPYGEFSYTEMRQLINTIFEVSDDCKKLQTNAPLSTAFALSRFILTLSAGLCTCDCAIQTAFIRSNVVAQVKYFASEIQIGIKGAVANMGLPKVHDYELDMLSRALVCLENDINKAYCLFNDFHRAARADEIEDICRPTKPFIIKTPCPPCPPCIPTEVCQPKMPEHPCASTASAKKAKDSRACSCSK</sequence>
<evidence type="ECO:0000256" key="1">
    <source>
        <dbReference type="ARBA" id="ARBA00012995"/>
    </source>
</evidence>
<dbReference type="PANTHER" id="PTHR11540:SF16">
    <property type="entry name" value="MALATE DEHYDROGENASE, MITOCHONDRIAL"/>
    <property type="match status" value="1"/>
</dbReference>
<evidence type="ECO:0000259" key="6">
    <source>
        <dbReference type="Pfam" id="PF00056"/>
    </source>
</evidence>
<keyword evidence="4" id="KW-0560">Oxidoreductase</keyword>
<evidence type="ECO:0000259" key="7">
    <source>
        <dbReference type="Pfam" id="PF02866"/>
    </source>
</evidence>
<name>A0ABR1ARK8_POLSC</name>
<dbReference type="InterPro" id="IPR036291">
    <property type="entry name" value="NAD(P)-bd_dom_sf"/>
</dbReference>
<protein>
    <recommendedName>
        <fullName evidence="2">Malate dehydrogenase, mitochondrial</fullName>
        <ecNumber evidence="1">1.1.1.37</ecNumber>
    </recommendedName>
</protein>
<dbReference type="Pfam" id="PF02866">
    <property type="entry name" value="Ldh_1_C"/>
    <property type="match status" value="1"/>
</dbReference>
<accession>A0ABR1ARK8</accession>
<keyword evidence="9" id="KW-1185">Reference proteome</keyword>
<dbReference type="Proteomes" id="UP001359485">
    <property type="component" value="Unassembled WGS sequence"/>
</dbReference>
<evidence type="ECO:0000256" key="3">
    <source>
        <dbReference type="ARBA" id="ARBA00022532"/>
    </source>
</evidence>
<dbReference type="InterPro" id="IPR001236">
    <property type="entry name" value="Lactate/malate_DH_N"/>
</dbReference>
<feature type="domain" description="Lactate/malate dehydrogenase C-terminal" evidence="7">
    <location>
        <begin position="196"/>
        <end position="350"/>
    </location>
</feature>
<gene>
    <name evidence="8" type="ORF">RUM44_009028</name>
</gene>
<comment type="caution">
    <text evidence="8">The sequence shown here is derived from an EMBL/GenBank/DDBJ whole genome shotgun (WGS) entry which is preliminary data.</text>
</comment>
<evidence type="ECO:0000256" key="5">
    <source>
        <dbReference type="ARBA" id="ARBA00023027"/>
    </source>
</evidence>